<evidence type="ECO:0000313" key="7">
    <source>
        <dbReference type="EMBL" id="HIV99007.1"/>
    </source>
</evidence>
<accession>A0A9D1PUV8</accession>
<dbReference type="Proteomes" id="UP000823936">
    <property type="component" value="Unassembled WGS sequence"/>
</dbReference>
<feature type="transmembrane region" description="Helical" evidence="6">
    <location>
        <begin position="58"/>
        <end position="78"/>
    </location>
</feature>
<dbReference type="Pfam" id="PF02653">
    <property type="entry name" value="BPD_transp_2"/>
    <property type="match status" value="1"/>
</dbReference>
<feature type="transmembrane region" description="Helical" evidence="6">
    <location>
        <begin position="181"/>
        <end position="203"/>
    </location>
</feature>
<keyword evidence="4 6" id="KW-1133">Transmembrane helix</keyword>
<feature type="transmembrane region" description="Helical" evidence="6">
    <location>
        <begin position="232"/>
        <end position="250"/>
    </location>
</feature>
<evidence type="ECO:0000256" key="4">
    <source>
        <dbReference type="ARBA" id="ARBA00022989"/>
    </source>
</evidence>
<feature type="transmembrane region" description="Helical" evidence="6">
    <location>
        <begin position="209"/>
        <end position="225"/>
    </location>
</feature>
<dbReference type="PANTHER" id="PTHR30482:SF10">
    <property type="entry name" value="HIGH-AFFINITY BRANCHED-CHAIN AMINO ACID TRANSPORT PROTEIN BRAE"/>
    <property type="match status" value="1"/>
</dbReference>
<sequence>MWNFFLLILIYSGIYAMMAIGQNTITGSTGMLSLCHAGFFCLGSYTTAIMCKTFGLSFWLSLPVAALVAGIVGFLIGVPTLRLKGDYLCIATLGLGEIIRNIATNLNPVGYQGIPRASIFSYEFASRNKWAFIVLIWAFVLVFYILFQQLSHSRLGRAMAAIREDEVAAQSNGINVTKYKIGAFILGAAIGGVAGCFMTAYTLTVNPSSFTFMVSVMVLCMVVLGGMGNYKAVILGAIIIQFISYFPQLFSLTNIIPAQAKQIIFGLILVIMMIARPQGLLGRDKYRYGDPRSMKEKLISYVKKIKLPSRKGEKA</sequence>
<comment type="caution">
    <text evidence="7">The sequence shown here is derived from an EMBL/GenBank/DDBJ whole genome shotgun (WGS) entry which is preliminary data.</text>
</comment>
<dbReference type="AlphaFoldDB" id="A0A9D1PUV8"/>
<dbReference type="PANTHER" id="PTHR30482">
    <property type="entry name" value="HIGH-AFFINITY BRANCHED-CHAIN AMINO ACID TRANSPORT SYSTEM PERMEASE"/>
    <property type="match status" value="1"/>
</dbReference>
<evidence type="ECO:0000256" key="5">
    <source>
        <dbReference type="ARBA" id="ARBA00023136"/>
    </source>
</evidence>
<dbReference type="GO" id="GO:0015658">
    <property type="term" value="F:branched-chain amino acid transmembrane transporter activity"/>
    <property type="evidence" value="ECO:0007669"/>
    <property type="project" value="InterPro"/>
</dbReference>
<dbReference type="InterPro" id="IPR001851">
    <property type="entry name" value="ABC_transp_permease"/>
</dbReference>
<dbReference type="GO" id="GO:0005886">
    <property type="term" value="C:plasma membrane"/>
    <property type="evidence" value="ECO:0007669"/>
    <property type="project" value="UniProtKB-SubCell"/>
</dbReference>
<proteinExistence type="predicted"/>
<gene>
    <name evidence="7" type="ORF">IAB12_04445</name>
</gene>
<evidence type="ECO:0000313" key="8">
    <source>
        <dbReference type="Proteomes" id="UP000823936"/>
    </source>
</evidence>
<feature type="transmembrane region" description="Helical" evidence="6">
    <location>
        <begin position="130"/>
        <end position="147"/>
    </location>
</feature>
<organism evidence="7 8">
    <name type="scientific">Candidatus Ornithospirochaeta avicola</name>
    <dbReference type="NCBI Taxonomy" id="2840896"/>
    <lineage>
        <taxon>Bacteria</taxon>
        <taxon>Pseudomonadati</taxon>
        <taxon>Spirochaetota</taxon>
        <taxon>Spirochaetia</taxon>
        <taxon>Spirochaetales</taxon>
        <taxon>Spirochaetaceae</taxon>
        <taxon>Spirochaetaceae incertae sedis</taxon>
        <taxon>Candidatus Ornithospirochaeta</taxon>
    </lineage>
</organism>
<evidence type="ECO:0000256" key="6">
    <source>
        <dbReference type="SAM" id="Phobius"/>
    </source>
</evidence>
<feature type="transmembrane region" description="Helical" evidence="6">
    <location>
        <begin position="31"/>
        <end position="51"/>
    </location>
</feature>
<evidence type="ECO:0000256" key="3">
    <source>
        <dbReference type="ARBA" id="ARBA00022692"/>
    </source>
</evidence>
<comment type="subcellular location">
    <subcellularLocation>
        <location evidence="1">Cell membrane</location>
        <topology evidence="1">Multi-pass membrane protein</topology>
    </subcellularLocation>
</comment>
<reference evidence="7" key="2">
    <citation type="submission" date="2021-04" db="EMBL/GenBank/DDBJ databases">
        <authorList>
            <person name="Gilroy R."/>
        </authorList>
    </citation>
    <scope>NUCLEOTIDE SEQUENCE</scope>
    <source>
        <strain evidence="7">Gambia11-129</strain>
    </source>
</reference>
<evidence type="ECO:0000256" key="2">
    <source>
        <dbReference type="ARBA" id="ARBA00022475"/>
    </source>
</evidence>
<keyword evidence="3 6" id="KW-0812">Transmembrane</keyword>
<dbReference type="CDD" id="cd06581">
    <property type="entry name" value="TM_PBP1_LivM_like"/>
    <property type="match status" value="1"/>
</dbReference>
<dbReference type="EMBL" id="DXHU01000017">
    <property type="protein sequence ID" value="HIV99007.1"/>
    <property type="molecule type" value="Genomic_DNA"/>
</dbReference>
<name>A0A9D1PUV8_9SPIO</name>
<reference evidence="7" key="1">
    <citation type="journal article" date="2021" name="PeerJ">
        <title>Extensive microbial diversity within the chicken gut microbiome revealed by metagenomics and culture.</title>
        <authorList>
            <person name="Gilroy R."/>
            <person name="Ravi A."/>
            <person name="Getino M."/>
            <person name="Pursley I."/>
            <person name="Horton D.L."/>
            <person name="Alikhan N.F."/>
            <person name="Baker D."/>
            <person name="Gharbi K."/>
            <person name="Hall N."/>
            <person name="Watson M."/>
            <person name="Adriaenssens E.M."/>
            <person name="Foster-Nyarko E."/>
            <person name="Jarju S."/>
            <person name="Secka A."/>
            <person name="Antonio M."/>
            <person name="Oren A."/>
            <person name="Chaudhuri R.R."/>
            <person name="La Ragione R."/>
            <person name="Hildebrand F."/>
            <person name="Pallen M.J."/>
        </authorList>
    </citation>
    <scope>NUCLEOTIDE SEQUENCE</scope>
    <source>
        <strain evidence="7">Gambia11-129</strain>
    </source>
</reference>
<feature type="transmembrane region" description="Helical" evidence="6">
    <location>
        <begin position="256"/>
        <end position="275"/>
    </location>
</feature>
<evidence type="ECO:0000256" key="1">
    <source>
        <dbReference type="ARBA" id="ARBA00004651"/>
    </source>
</evidence>
<dbReference type="InterPro" id="IPR043428">
    <property type="entry name" value="LivM-like"/>
</dbReference>
<keyword evidence="5 6" id="KW-0472">Membrane</keyword>
<protein>
    <submittedName>
        <fullName evidence="7">Branched-chain amino acid ABC transporter permease</fullName>
    </submittedName>
</protein>
<keyword evidence="2" id="KW-1003">Cell membrane</keyword>